<dbReference type="InterPro" id="IPR000719">
    <property type="entry name" value="Prot_kinase_dom"/>
</dbReference>
<organism evidence="9 10">
    <name type="scientific">Glycomyces tritici</name>
    <dbReference type="NCBI Taxonomy" id="2665176"/>
    <lineage>
        <taxon>Bacteria</taxon>
        <taxon>Bacillati</taxon>
        <taxon>Actinomycetota</taxon>
        <taxon>Actinomycetes</taxon>
        <taxon>Glycomycetales</taxon>
        <taxon>Glycomycetaceae</taxon>
        <taxon>Glycomyces</taxon>
    </lineage>
</organism>
<evidence type="ECO:0000256" key="1">
    <source>
        <dbReference type="ARBA" id="ARBA00012513"/>
    </source>
</evidence>
<evidence type="ECO:0000256" key="7">
    <source>
        <dbReference type="SAM" id="MobiDB-lite"/>
    </source>
</evidence>
<keyword evidence="5 9" id="KW-0418">Kinase</keyword>
<dbReference type="SUPFAM" id="SSF56112">
    <property type="entry name" value="Protein kinase-like (PK-like)"/>
    <property type="match status" value="1"/>
</dbReference>
<dbReference type="Gene3D" id="1.10.510.10">
    <property type="entry name" value="Transferase(Phosphotransferase) domain 1"/>
    <property type="match status" value="1"/>
</dbReference>
<feature type="domain" description="Protein kinase" evidence="8">
    <location>
        <begin position="23"/>
        <end position="300"/>
    </location>
</feature>
<keyword evidence="4" id="KW-0547">Nucleotide-binding</keyword>
<sequence>MDDTTDPNHLHGDELARLLPGFRLDPEPVSSTGMSQVFLATDMKLHHRKVAVKVMAGYLSAHPGYRKRFLREIQLMASLEHPNIMYVITAATAQDRMLYLVMPRAEGDLRDLLTRGPLDLAGTVDTVVQVAKALDFAHDHGVVHRDVKPGNILFGHEGHVYLSDFGVAKDQFGEDLTAFGETIGTRRYTAPEVFSSAAADRTGPEPDATARMLPATPQERAGDVYSLGALLHHCVTGRRPFDHLDDSAAESAQRRGELTPVSELRPQLPATLDAVVAKAMHLDPDRRYRTCGELAAALSLAVGLTEAGSALPILKDLQQRIGSVAAEPSPVPAAAPSPRSRWTGALVPVVSLLLVAGVLLYTAFGPGADDAHGTGGEPTESGSPSPDPTVVPVTGEDRVERLPVEGECLDGALEDEYVVVSCDSEQATEYVYEVAVFPEDPNPSQPAHNDASWIVCGSDGVTDFDYRWSDSAYETGEPWDPETGLLYFIICTSDV</sequence>
<feature type="compositionally biased region" description="Low complexity" evidence="7">
    <location>
        <begin position="381"/>
        <end position="393"/>
    </location>
</feature>
<evidence type="ECO:0000313" key="10">
    <source>
        <dbReference type="Proteomes" id="UP001171902"/>
    </source>
</evidence>
<evidence type="ECO:0000256" key="6">
    <source>
        <dbReference type="ARBA" id="ARBA00022840"/>
    </source>
</evidence>
<dbReference type="PROSITE" id="PS50011">
    <property type="entry name" value="PROTEIN_KINASE_DOM"/>
    <property type="match status" value="1"/>
</dbReference>
<evidence type="ECO:0000256" key="2">
    <source>
        <dbReference type="ARBA" id="ARBA00022527"/>
    </source>
</evidence>
<dbReference type="Proteomes" id="UP001171902">
    <property type="component" value="Unassembled WGS sequence"/>
</dbReference>
<evidence type="ECO:0000256" key="5">
    <source>
        <dbReference type="ARBA" id="ARBA00022777"/>
    </source>
</evidence>
<dbReference type="PROSITE" id="PS00108">
    <property type="entry name" value="PROTEIN_KINASE_ST"/>
    <property type="match status" value="1"/>
</dbReference>
<dbReference type="CDD" id="cd14014">
    <property type="entry name" value="STKc_PknB_like"/>
    <property type="match status" value="1"/>
</dbReference>
<dbReference type="RefSeq" id="WP_289956643.1">
    <property type="nucleotide sequence ID" value="NZ_JAUEMJ010000002.1"/>
</dbReference>
<keyword evidence="10" id="KW-1185">Reference proteome</keyword>
<reference evidence="9" key="1">
    <citation type="submission" date="2023-06" db="EMBL/GenBank/DDBJ databases">
        <title>Gycomyces niveus sp.nov., a novel actinomycete isolated from soil in Shouguang.</title>
        <authorList>
            <person name="Yang X."/>
            <person name="Zhao J."/>
        </authorList>
    </citation>
    <scope>NUCLEOTIDE SEQUENCE</scope>
    <source>
        <strain evidence="9">NEAU C2</strain>
    </source>
</reference>
<evidence type="ECO:0000259" key="8">
    <source>
        <dbReference type="PROSITE" id="PS50011"/>
    </source>
</evidence>
<accession>A0ABT7YM68</accession>
<dbReference type="InterPro" id="IPR011009">
    <property type="entry name" value="Kinase-like_dom_sf"/>
</dbReference>
<dbReference type="PANTHER" id="PTHR43289">
    <property type="entry name" value="MITOGEN-ACTIVATED PROTEIN KINASE KINASE KINASE 20-RELATED"/>
    <property type="match status" value="1"/>
</dbReference>
<keyword evidence="2" id="KW-0723">Serine/threonine-protein kinase</keyword>
<gene>
    <name evidence="9" type="ORF">QWI33_08195</name>
</gene>
<dbReference type="SMART" id="SM00220">
    <property type="entry name" value="S_TKc"/>
    <property type="match status" value="1"/>
</dbReference>
<dbReference type="EC" id="2.7.11.1" evidence="1"/>
<keyword evidence="3 9" id="KW-0808">Transferase</keyword>
<dbReference type="EMBL" id="JAUEMJ010000002">
    <property type="protein sequence ID" value="MDN3239701.1"/>
    <property type="molecule type" value="Genomic_DNA"/>
</dbReference>
<name>A0ABT7YM68_9ACTN</name>
<feature type="region of interest" description="Disordered" evidence="7">
    <location>
        <begin position="370"/>
        <end position="393"/>
    </location>
</feature>
<dbReference type="Pfam" id="PF00069">
    <property type="entry name" value="Pkinase"/>
    <property type="match status" value="1"/>
</dbReference>
<dbReference type="PANTHER" id="PTHR43289:SF6">
    <property type="entry name" value="SERINE_THREONINE-PROTEIN KINASE NEKL-3"/>
    <property type="match status" value="1"/>
</dbReference>
<comment type="caution">
    <text evidence="9">The sequence shown here is derived from an EMBL/GenBank/DDBJ whole genome shotgun (WGS) entry which is preliminary data.</text>
</comment>
<dbReference type="GO" id="GO:0004674">
    <property type="term" value="F:protein serine/threonine kinase activity"/>
    <property type="evidence" value="ECO:0007669"/>
    <property type="project" value="UniProtKB-EC"/>
</dbReference>
<protein>
    <recommendedName>
        <fullName evidence="1">non-specific serine/threonine protein kinase</fullName>
        <ecNumber evidence="1">2.7.11.1</ecNumber>
    </recommendedName>
</protein>
<dbReference type="InterPro" id="IPR008271">
    <property type="entry name" value="Ser/Thr_kinase_AS"/>
</dbReference>
<proteinExistence type="predicted"/>
<dbReference type="Gene3D" id="3.30.200.20">
    <property type="entry name" value="Phosphorylase Kinase, domain 1"/>
    <property type="match status" value="1"/>
</dbReference>
<evidence type="ECO:0000256" key="4">
    <source>
        <dbReference type="ARBA" id="ARBA00022741"/>
    </source>
</evidence>
<keyword evidence="6" id="KW-0067">ATP-binding</keyword>
<evidence type="ECO:0000256" key="3">
    <source>
        <dbReference type="ARBA" id="ARBA00022679"/>
    </source>
</evidence>
<evidence type="ECO:0000313" key="9">
    <source>
        <dbReference type="EMBL" id="MDN3239701.1"/>
    </source>
</evidence>